<comment type="caution">
    <text evidence="2">The sequence shown here is derived from an EMBL/GenBank/DDBJ whole genome shotgun (WGS) entry which is preliminary data.</text>
</comment>
<reference evidence="2 3" key="1">
    <citation type="submission" date="2020-08" db="EMBL/GenBank/DDBJ databases">
        <title>Genomic Encyclopedia of Type Strains, Phase IV (KMG-IV): sequencing the most valuable type-strain genomes for metagenomic binning, comparative biology and taxonomic classification.</title>
        <authorList>
            <person name="Goeker M."/>
        </authorList>
    </citation>
    <scope>NUCLEOTIDE SEQUENCE [LARGE SCALE GENOMIC DNA]</scope>
    <source>
        <strain evidence="2 3">DSM 11805</strain>
    </source>
</reference>
<evidence type="ECO:0000313" key="3">
    <source>
        <dbReference type="Proteomes" id="UP000572212"/>
    </source>
</evidence>
<keyword evidence="2" id="KW-0436">Ligase</keyword>
<sequence length="464" mass="51175">MTKLAMMTATELAPLIQSKQLSPVELTEHILQRIEKMDPLLKTYITPTPENALQQAQQIEKEIMKGDYKGPLHGIPIGIKDNYNTKNVRTTVGSKLFRDFIPKENATTVDKLLDAGTIVLGKQNMHEFAAGSTGTNPFYGTTRKPWNIHYMPGGSSGGGTAALAAGLSTLATGTDTFGSIRQPAAICGVYGLKPTYGLVSTHGIFPTAWSLDTAGPMARSVSDLAIMLDYMAGYDSRDPASLKITPPKYSTNLDREMKNLKIGIPTYYLEGLEADVEKIFFLALRTLQQLGAEIYEINIPELEMSTYSAYSIVTSEASTVHYDWLQQYPEDYSQDIRTFFLSGTLLPPSYYIEAQQARRVMVNALKPIFNQVDVLLAPTIPYTTPAFQEQWVTQNLNVVKHSMPFTSPINLTGVPSLATPMGRDQNGLPVGMQWIGSHLSEKLLLQIGKAWEDTIPLHNTLEGT</sequence>
<gene>
    <name evidence="2" type="ORF">GGQ92_003135</name>
</gene>
<evidence type="ECO:0000259" key="1">
    <source>
        <dbReference type="Pfam" id="PF01425"/>
    </source>
</evidence>
<dbReference type="PANTHER" id="PTHR11895">
    <property type="entry name" value="TRANSAMIDASE"/>
    <property type="match status" value="1"/>
</dbReference>
<keyword evidence="3" id="KW-1185">Reference proteome</keyword>
<dbReference type="EC" id="6.3.5.6" evidence="2"/>
<dbReference type="SUPFAM" id="SSF75304">
    <property type="entry name" value="Amidase signature (AS) enzymes"/>
    <property type="match status" value="1"/>
</dbReference>
<dbReference type="GO" id="GO:0050567">
    <property type="term" value="F:glutaminyl-tRNA synthase (glutamine-hydrolyzing) activity"/>
    <property type="evidence" value="ECO:0007669"/>
    <property type="project" value="UniProtKB-EC"/>
</dbReference>
<dbReference type="AlphaFoldDB" id="A0A841RR64"/>
<organism evidence="2 3">
    <name type="scientific">Gracilibacillus halotolerans</name>
    <dbReference type="NCBI Taxonomy" id="74386"/>
    <lineage>
        <taxon>Bacteria</taxon>
        <taxon>Bacillati</taxon>
        <taxon>Bacillota</taxon>
        <taxon>Bacilli</taxon>
        <taxon>Bacillales</taxon>
        <taxon>Bacillaceae</taxon>
        <taxon>Gracilibacillus</taxon>
    </lineage>
</organism>
<dbReference type="Gene3D" id="3.90.1300.10">
    <property type="entry name" value="Amidase signature (AS) domain"/>
    <property type="match status" value="1"/>
</dbReference>
<dbReference type="InterPro" id="IPR023631">
    <property type="entry name" value="Amidase_dom"/>
</dbReference>
<feature type="domain" description="Amidase" evidence="1">
    <location>
        <begin position="25"/>
        <end position="445"/>
    </location>
</feature>
<keyword evidence="2" id="KW-0808">Transferase</keyword>
<dbReference type="PANTHER" id="PTHR11895:SF176">
    <property type="entry name" value="AMIDASE AMID-RELATED"/>
    <property type="match status" value="1"/>
</dbReference>
<dbReference type="GO" id="GO:0050566">
    <property type="term" value="F:asparaginyl-tRNA synthase (glutamine-hydrolyzing) activity"/>
    <property type="evidence" value="ECO:0007669"/>
    <property type="project" value="UniProtKB-EC"/>
</dbReference>
<dbReference type="RefSeq" id="WP_184251113.1">
    <property type="nucleotide sequence ID" value="NZ_BAAACU010000025.1"/>
</dbReference>
<dbReference type="InterPro" id="IPR036928">
    <property type="entry name" value="AS_sf"/>
</dbReference>
<protein>
    <submittedName>
        <fullName evidence="2">Aspartyl-tRNA(Asn)/glutamyl-tRNA(Gln) amidotransferase subunit A</fullName>
        <ecNumber evidence="2">6.3.5.6</ecNumber>
        <ecNumber evidence="2">6.3.5.7</ecNumber>
    </submittedName>
</protein>
<dbReference type="EMBL" id="JACHON010000030">
    <property type="protein sequence ID" value="MBB6514312.1"/>
    <property type="molecule type" value="Genomic_DNA"/>
</dbReference>
<dbReference type="InterPro" id="IPR000120">
    <property type="entry name" value="Amidase"/>
</dbReference>
<proteinExistence type="predicted"/>
<accession>A0A841RR64</accession>
<dbReference type="EC" id="6.3.5.7" evidence="2"/>
<evidence type="ECO:0000313" key="2">
    <source>
        <dbReference type="EMBL" id="MBB6514312.1"/>
    </source>
</evidence>
<dbReference type="Pfam" id="PF01425">
    <property type="entry name" value="Amidase"/>
    <property type="match status" value="1"/>
</dbReference>
<dbReference type="Proteomes" id="UP000572212">
    <property type="component" value="Unassembled WGS sequence"/>
</dbReference>
<dbReference type="GO" id="GO:0016740">
    <property type="term" value="F:transferase activity"/>
    <property type="evidence" value="ECO:0007669"/>
    <property type="project" value="UniProtKB-KW"/>
</dbReference>
<name>A0A841RR64_9BACI</name>